<gene>
    <name evidence="2" type="ORF">CRD36_08670</name>
</gene>
<dbReference type="RefSeq" id="WP_099472369.1">
    <property type="nucleotide sequence ID" value="NZ_CP041025.1"/>
</dbReference>
<comment type="caution">
    <text evidence="2">The sequence shown here is derived from an EMBL/GenBank/DDBJ whole genome shotgun (WGS) entry which is preliminary data.</text>
</comment>
<feature type="domain" description="DUF4372" evidence="1">
    <location>
        <begin position="3"/>
        <end position="74"/>
    </location>
</feature>
<dbReference type="Pfam" id="PF14294">
    <property type="entry name" value="DUF4372"/>
    <property type="match status" value="1"/>
</dbReference>
<dbReference type="InParanoid" id="A0A2G4YRT8"/>
<dbReference type="Proteomes" id="UP000229730">
    <property type="component" value="Unassembled WGS sequence"/>
</dbReference>
<dbReference type="EMBL" id="PDEM01000019">
    <property type="protein sequence ID" value="PHZ85074.1"/>
    <property type="molecule type" value="Genomic_DNA"/>
</dbReference>
<name>A0A2G4YRT8_9PROT</name>
<dbReference type="OrthoDB" id="7327264at2"/>
<evidence type="ECO:0000313" key="2">
    <source>
        <dbReference type="EMBL" id="PHZ85074.1"/>
    </source>
</evidence>
<dbReference type="AlphaFoldDB" id="A0A2G4YRT8"/>
<organism evidence="2 3">
    <name type="scientific">Paremcibacter congregatus</name>
    <dbReference type="NCBI Taxonomy" id="2043170"/>
    <lineage>
        <taxon>Bacteria</taxon>
        <taxon>Pseudomonadati</taxon>
        <taxon>Pseudomonadota</taxon>
        <taxon>Alphaproteobacteria</taxon>
        <taxon>Emcibacterales</taxon>
        <taxon>Emcibacteraceae</taxon>
        <taxon>Paremcibacter</taxon>
    </lineage>
</organism>
<sequence length="118" mass="13664">MTHHNTIFSQILKLIPRHEFNQLAKKHDGARRRDAMNRWTQFVAMSTAQLSGRSSLRDIESTIASQKHLSYHLGSGSVRRTTLSRVNQTLPSGFYEDLFGRLYARCVNWHLKLTHLIC</sequence>
<accession>A0A2G4YRT8</accession>
<proteinExistence type="predicted"/>
<protein>
    <recommendedName>
        <fullName evidence="1">DUF4372 domain-containing protein</fullName>
    </recommendedName>
</protein>
<reference evidence="2 3" key="1">
    <citation type="submission" date="2017-10" db="EMBL/GenBank/DDBJ databases">
        <title>Frigbacter circumglobatus gen. nov. sp. nov., isolated from sediment cultured in situ.</title>
        <authorList>
            <person name="Zhao Z."/>
        </authorList>
    </citation>
    <scope>NUCLEOTIDE SEQUENCE [LARGE SCALE GENOMIC DNA]</scope>
    <source>
        <strain evidence="2 3">ZYL</strain>
    </source>
</reference>
<dbReference type="InterPro" id="IPR025399">
    <property type="entry name" value="DUF4372"/>
</dbReference>
<keyword evidence="3" id="KW-1185">Reference proteome</keyword>
<evidence type="ECO:0000259" key="1">
    <source>
        <dbReference type="Pfam" id="PF14294"/>
    </source>
</evidence>
<evidence type="ECO:0000313" key="3">
    <source>
        <dbReference type="Proteomes" id="UP000229730"/>
    </source>
</evidence>